<dbReference type="EMBL" id="FOGU01000001">
    <property type="protein sequence ID" value="SER43194.1"/>
    <property type="molecule type" value="Genomic_DNA"/>
</dbReference>
<name>A0A1H9P4G7_9RHOB</name>
<keyword evidence="3" id="KW-1003">Cell membrane</keyword>
<dbReference type="GO" id="GO:0015808">
    <property type="term" value="P:L-alanine transport"/>
    <property type="evidence" value="ECO:0007669"/>
    <property type="project" value="TreeGrafter"/>
</dbReference>
<dbReference type="GO" id="GO:0005886">
    <property type="term" value="C:plasma membrane"/>
    <property type="evidence" value="ECO:0007669"/>
    <property type="project" value="UniProtKB-SubCell"/>
</dbReference>
<gene>
    <name evidence="11" type="ORF">SAMN04490244_10123</name>
</gene>
<dbReference type="GO" id="GO:0005304">
    <property type="term" value="F:L-valine transmembrane transporter activity"/>
    <property type="evidence" value="ECO:0007669"/>
    <property type="project" value="TreeGrafter"/>
</dbReference>
<keyword evidence="5 10" id="KW-0812">Transmembrane</keyword>
<keyword evidence="12" id="KW-1185">Reference proteome</keyword>
<keyword evidence="6" id="KW-0029">Amino-acid transport</keyword>
<dbReference type="Pfam" id="PF02653">
    <property type="entry name" value="BPD_transp_2"/>
    <property type="match status" value="1"/>
</dbReference>
<evidence type="ECO:0000256" key="5">
    <source>
        <dbReference type="ARBA" id="ARBA00022692"/>
    </source>
</evidence>
<reference evidence="11 12" key="1">
    <citation type="submission" date="2016-10" db="EMBL/GenBank/DDBJ databases">
        <authorList>
            <person name="de Groot N.N."/>
        </authorList>
    </citation>
    <scope>NUCLEOTIDE SEQUENCE [LARGE SCALE GENOMIC DNA]</scope>
    <source>
        <strain evidence="11 12">DSM 23042</strain>
    </source>
</reference>
<feature type="transmembrane region" description="Helical" evidence="10">
    <location>
        <begin position="218"/>
        <end position="236"/>
    </location>
</feature>
<evidence type="ECO:0000256" key="9">
    <source>
        <dbReference type="ARBA" id="ARBA00037998"/>
    </source>
</evidence>
<feature type="transmembrane region" description="Helical" evidence="10">
    <location>
        <begin position="305"/>
        <end position="325"/>
    </location>
</feature>
<evidence type="ECO:0000256" key="8">
    <source>
        <dbReference type="ARBA" id="ARBA00023136"/>
    </source>
</evidence>
<dbReference type="STRING" id="641238.SAMN04490244_10123"/>
<keyword evidence="8 10" id="KW-0472">Membrane</keyword>
<evidence type="ECO:0000256" key="7">
    <source>
        <dbReference type="ARBA" id="ARBA00022989"/>
    </source>
</evidence>
<dbReference type="InterPro" id="IPR052157">
    <property type="entry name" value="BCAA_transport_permease"/>
</dbReference>
<dbReference type="GO" id="GO:0015188">
    <property type="term" value="F:L-isoleucine transmembrane transporter activity"/>
    <property type="evidence" value="ECO:0007669"/>
    <property type="project" value="TreeGrafter"/>
</dbReference>
<dbReference type="GO" id="GO:0015192">
    <property type="term" value="F:L-phenylalanine transmembrane transporter activity"/>
    <property type="evidence" value="ECO:0007669"/>
    <property type="project" value="TreeGrafter"/>
</dbReference>
<keyword evidence="7 10" id="KW-1133">Transmembrane helix</keyword>
<dbReference type="Proteomes" id="UP000198885">
    <property type="component" value="Unassembled WGS sequence"/>
</dbReference>
<dbReference type="GO" id="GO:0015190">
    <property type="term" value="F:L-leucine transmembrane transporter activity"/>
    <property type="evidence" value="ECO:0007669"/>
    <property type="project" value="TreeGrafter"/>
</dbReference>
<evidence type="ECO:0000256" key="3">
    <source>
        <dbReference type="ARBA" id="ARBA00022475"/>
    </source>
</evidence>
<comment type="similarity">
    <text evidence="9">Belongs to the binding-protein-dependent transport system permease family. LivHM subfamily.</text>
</comment>
<dbReference type="GO" id="GO:1903806">
    <property type="term" value="P:L-isoleucine import across plasma membrane"/>
    <property type="evidence" value="ECO:0007669"/>
    <property type="project" value="TreeGrafter"/>
</dbReference>
<accession>A0A1H9P4G7</accession>
<evidence type="ECO:0000256" key="10">
    <source>
        <dbReference type="SAM" id="Phobius"/>
    </source>
</evidence>
<evidence type="ECO:0000256" key="4">
    <source>
        <dbReference type="ARBA" id="ARBA00022519"/>
    </source>
</evidence>
<dbReference type="PANTHER" id="PTHR11795:SF371">
    <property type="entry name" value="HIGH-AFFINITY BRANCHED-CHAIN AMINO ACID TRANSPORT SYSTEM PERMEASE PROTEIN LIVH"/>
    <property type="match status" value="1"/>
</dbReference>
<keyword evidence="4" id="KW-0997">Cell inner membrane</keyword>
<dbReference type="PANTHER" id="PTHR11795">
    <property type="entry name" value="BRANCHED-CHAIN AMINO ACID TRANSPORT SYSTEM PERMEASE PROTEIN LIVH"/>
    <property type="match status" value="1"/>
</dbReference>
<dbReference type="RefSeq" id="WP_092686611.1">
    <property type="nucleotide sequence ID" value="NZ_CBDDGO010000004.1"/>
</dbReference>
<evidence type="ECO:0000256" key="6">
    <source>
        <dbReference type="ARBA" id="ARBA00022970"/>
    </source>
</evidence>
<sequence length="336" mass="35816">MEPLNALVAFSNFVVIPATAYGAQLALGALGVTLIYGILRFSNFAHGDTMAFGAMGTILATWALQAAGVSLGPLPTALLALPVGIAACAVLLLLTDKLVYKFYRARKVSPVLLVIVSMGVMFVYNGLVRFVIGVDDQNFDDGARYLIGAIQFRQMTGLDEGLAIRTSQAITVVTAVVTVAILFWFLNHTRTGKSMRAFSDNEDLALLSGISPDRVVRVTWLIVAALATIAGVLYGLDKSFKPFTYFQLLLPVFAAAIVGGLGSPIGAIAGGFVIAFSEVTLTYAFKKVANYLLPESLEIDGLAQLLATDYKFAVSFAILVIVLLFRPTGLFRGKSA</sequence>
<organism evidence="11 12">
    <name type="scientific">Tranquillimonas rosea</name>
    <dbReference type="NCBI Taxonomy" id="641238"/>
    <lineage>
        <taxon>Bacteria</taxon>
        <taxon>Pseudomonadati</taxon>
        <taxon>Pseudomonadota</taxon>
        <taxon>Alphaproteobacteria</taxon>
        <taxon>Rhodobacterales</taxon>
        <taxon>Roseobacteraceae</taxon>
        <taxon>Tranquillimonas</taxon>
    </lineage>
</organism>
<keyword evidence="2" id="KW-0813">Transport</keyword>
<protein>
    <submittedName>
        <fullName evidence="11">Amino acid/amide ABC transporter membrane protein 1, HAAT family</fullName>
    </submittedName>
</protein>
<feature type="transmembrane region" description="Helical" evidence="10">
    <location>
        <begin position="51"/>
        <end position="71"/>
    </location>
</feature>
<feature type="transmembrane region" description="Helical" evidence="10">
    <location>
        <begin position="20"/>
        <end position="39"/>
    </location>
</feature>
<evidence type="ECO:0000313" key="11">
    <source>
        <dbReference type="EMBL" id="SER43194.1"/>
    </source>
</evidence>
<feature type="transmembrane region" description="Helical" evidence="10">
    <location>
        <begin position="111"/>
        <end position="132"/>
    </location>
</feature>
<evidence type="ECO:0000313" key="12">
    <source>
        <dbReference type="Proteomes" id="UP000198885"/>
    </source>
</evidence>
<evidence type="ECO:0000256" key="1">
    <source>
        <dbReference type="ARBA" id="ARBA00004651"/>
    </source>
</evidence>
<proteinExistence type="inferred from homology"/>
<feature type="transmembrane region" description="Helical" evidence="10">
    <location>
        <begin position="162"/>
        <end position="186"/>
    </location>
</feature>
<feature type="transmembrane region" description="Helical" evidence="10">
    <location>
        <begin position="77"/>
        <end position="99"/>
    </location>
</feature>
<dbReference type="OrthoDB" id="9807115at2"/>
<dbReference type="CDD" id="cd06582">
    <property type="entry name" value="TM_PBP1_LivH_like"/>
    <property type="match status" value="1"/>
</dbReference>
<dbReference type="AlphaFoldDB" id="A0A1H9P4G7"/>
<dbReference type="InterPro" id="IPR001851">
    <property type="entry name" value="ABC_transp_permease"/>
</dbReference>
<comment type="subcellular location">
    <subcellularLocation>
        <location evidence="1">Cell membrane</location>
        <topology evidence="1">Multi-pass membrane protein</topology>
    </subcellularLocation>
</comment>
<dbReference type="GO" id="GO:0042941">
    <property type="term" value="P:D-alanine transmembrane transport"/>
    <property type="evidence" value="ECO:0007669"/>
    <property type="project" value="TreeGrafter"/>
</dbReference>
<evidence type="ECO:0000256" key="2">
    <source>
        <dbReference type="ARBA" id="ARBA00022448"/>
    </source>
</evidence>